<protein>
    <submittedName>
        <fullName evidence="5">TlyA family RNA methyltransferase</fullName>
    </submittedName>
</protein>
<name>A0A8J6ND55_9BACT</name>
<dbReference type="PROSITE" id="PS50889">
    <property type="entry name" value="S4"/>
    <property type="match status" value="1"/>
</dbReference>
<comment type="caution">
    <text evidence="5">The sequence shown here is derived from an EMBL/GenBank/DDBJ whole genome shotgun (WGS) entry which is preliminary data.</text>
</comment>
<keyword evidence="5" id="KW-0808">Transferase</keyword>
<dbReference type="Pfam" id="PF01728">
    <property type="entry name" value="FtsJ"/>
    <property type="match status" value="1"/>
</dbReference>
<keyword evidence="5" id="KW-0489">Methyltransferase</keyword>
<evidence type="ECO:0000313" key="6">
    <source>
        <dbReference type="Proteomes" id="UP000614424"/>
    </source>
</evidence>
<dbReference type="InterPro" id="IPR002942">
    <property type="entry name" value="S4_RNA-bd"/>
</dbReference>
<dbReference type="GO" id="GO:0008168">
    <property type="term" value="F:methyltransferase activity"/>
    <property type="evidence" value="ECO:0007669"/>
    <property type="project" value="UniProtKB-KW"/>
</dbReference>
<evidence type="ECO:0000256" key="2">
    <source>
        <dbReference type="ARBA" id="ARBA00029460"/>
    </source>
</evidence>
<dbReference type="PANTHER" id="PTHR32319">
    <property type="entry name" value="BACTERIAL HEMOLYSIN-LIKE PROTEIN"/>
    <property type="match status" value="1"/>
</dbReference>
<accession>A0A8J6ND55</accession>
<dbReference type="NCBIfam" id="TIGR00478">
    <property type="entry name" value="tly"/>
    <property type="match status" value="1"/>
</dbReference>
<dbReference type="SMART" id="SM00363">
    <property type="entry name" value="S4"/>
    <property type="match status" value="1"/>
</dbReference>
<dbReference type="SUPFAM" id="SSF53335">
    <property type="entry name" value="S-adenosyl-L-methionine-dependent methyltransferases"/>
    <property type="match status" value="1"/>
</dbReference>
<dbReference type="Gene3D" id="3.40.50.150">
    <property type="entry name" value="Vaccinia Virus protein VP39"/>
    <property type="match status" value="1"/>
</dbReference>
<evidence type="ECO:0000256" key="3">
    <source>
        <dbReference type="PROSITE-ProRule" id="PRU00182"/>
    </source>
</evidence>
<dbReference type="PIRSF" id="PIRSF005578">
    <property type="entry name" value="TlyA"/>
    <property type="match status" value="1"/>
</dbReference>
<keyword evidence="1 3" id="KW-0694">RNA-binding</keyword>
<comment type="similarity">
    <text evidence="2">Belongs to the TlyA family.</text>
</comment>
<dbReference type="InterPro" id="IPR047048">
    <property type="entry name" value="TlyA"/>
</dbReference>
<dbReference type="InterPro" id="IPR036986">
    <property type="entry name" value="S4_RNA-bd_sf"/>
</dbReference>
<dbReference type="GO" id="GO:0032259">
    <property type="term" value="P:methylation"/>
    <property type="evidence" value="ECO:0007669"/>
    <property type="project" value="UniProtKB-KW"/>
</dbReference>
<evidence type="ECO:0000259" key="4">
    <source>
        <dbReference type="SMART" id="SM00363"/>
    </source>
</evidence>
<feature type="domain" description="RNA-binding S4" evidence="4">
    <location>
        <begin position="22"/>
        <end position="86"/>
    </location>
</feature>
<dbReference type="SUPFAM" id="SSF55174">
    <property type="entry name" value="Alpha-L RNA-binding motif"/>
    <property type="match status" value="1"/>
</dbReference>
<reference evidence="5 6" key="1">
    <citation type="submission" date="2020-08" db="EMBL/GenBank/DDBJ databases">
        <title>Bridging the membrane lipid divide: bacteria of the FCB group superphylum have the potential to synthesize archaeal ether lipids.</title>
        <authorList>
            <person name="Villanueva L."/>
            <person name="Von Meijenfeldt F.A.B."/>
            <person name="Westbye A.B."/>
            <person name="Yadav S."/>
            <person name="Hopmans E.C."/>
            <person name="Dutilh B.E."/>
            <person name="Sinninghe Damste J.S."/>
        </authorList>
    </citation>
    <scope>NUCLEOTIDE SEQUENCE [LARGE SCALE GENOMIC DNA]</scope>
    <source>
        <strain evidence="5">NIOZ-UU47</strain>
    </source>
</reference>
<organism evidence="5 6">
    <name type="scientific">Candidatus Desulfobia pelagia</name>
    <dbReference type="NCBI Taxonomy" id="2841692"/>
    <lineage>
        <taxon>Bacteria</taxon>
        <taxon>Pseudomonadati</taxon>
        <taxon>Thermodesulfobacteriota</taxon>
        <taxon>Desulfobulbia</taxon>
        <taxon>Desulfobulbales</taxon>
        <taxon>Desulfobulbaceae</taxon>
        <taxon>Candidatus Desulfobia</taxon>
    </lineage>
</organism>
<dbReference type="PANTHER" id="PTHR32319:SF0">
    <property type="entry name" value="BACTERIAL HEMOLYSIN-LIKE PROTEIN"/>
    <property type="match status" value="1"/>
</dbReference>
<evidence type="ECO:0000313" key="5">
    <source>
        <dbReference type="EMBL" id="MBC8316453.1"/>
    </source>
</evidence>
<proteinExistence type="inferred from homology"/>
<dbReference type="InterPro" id="IPR002877">
    <property type="entry name" value="RNA_MeTrfase_FtsJ_dom"/>
</dbReference>
<evidence type="ECO:0000256" key="1">
    <source>
        <dbReference type="ARBA" id="ARBA00022884"/>
    </source>
</evidence>
<dbReference type="InterPro" id="IPR004538">
    <property type="entry name" value="Hemolysin_A/TlyA"/>
</dbReference>
<dbReference type="InterPro" id="IPR029063">
    <property type="entry name" value="SAM-dependent_MTases_sf"/>
</dbReference>
<dbReference type="AlphaFoldDB" id="A0A8J6ND55"/>
<gene>
    <name evidence="5" type="ORF">H8E41_01010</name>
</gene>
<dbReference type="CDD" id="cd00165">
    <property type="entry name" value="S4"/>
    <property type="match status" value="1"/>
</dbReference>
<dbReference type="Gene3D" id="3.10.290.10">
    <property type="entry name" value="RNA-binding S4 domain"/>
    <property type="match status" value="1"/>
</dbReference>
<dbReference type="Proteomes" id="UP000614424">
    <property type="component" value="Unassembled WGS sequence"/>
</dbReference>
<dbReference type="GO" id="GO:0003723">
    <property type="term" value="F:RNA binding"/>
    <property type="evidence" value="ECO:0007669"/>
    <property type="project" value="UniProtKB-KW"/>
</dbReference>
<dbReference type="Pfam" id="PF01479">
    <property type="entry name" value="S4"/>
    <property type="match status" value="1"/>
</dbReference>
<dbReference type="EMBL" id="JACNJZ010000033">
    <property type="protein sequence ID" value="MBC8316453.1"/>
    <property type="molecule type" value="Genomic_DNA"/>
</dbReference>
<sequence>MAEKRPEDNSQKAGKASPTKKIRLDKLLLLRDLIPSRQKAQALIAAGEILVDGQMVDKAGTQVSGECQVEIKARCPYVSRGGFKLEKGLEYFDINPENMTCADIGASTGGFTDCLLQNQAAKVYAVDVGYGQLDWKLRQDSRVIVLERTNARYLSRELITDPIDLAVIDAAFISLKLLIPPLPSLFKDKVSILALIKPQFEVGKGKVGKGGVVKDPALHEEVITDIINFAESLGLSSKGVTESPILGPKGNKEFLIYLTSK</sequence>